<dbReference type="GO" id="GO:0003676">
    <property type="term" value="F:nucleic acid binding"/>
    <property type="evidence" value="ECO:0007669"/>
    <property type="project" value="InterPro"/>
</dbReference>
<protein>
    <recommendedName>
        <fullName evidence="1">RSE1/DDB1/CPSF1 C-terminal domain-containing protein</fullName>
    </recommendedName>
</protein>
<dbReference type="OrthoDB" id="10593211at2759"/>
<accession>I7MEW0</accession>
<dbReference type="Proteomes" id="UP000009168">
    <property type="component" value="Unassembled WGS sequence"/>
</dbReference>
<dbReference type="Pfam" id="PF03178">
    <property type="entry name" value="CPSF_A"/>
    <property type="match status" value="1"/>
</dbReference>
<dbReference type="RefSeq" id="XP_001018147.1">
    <property type="nucleotide sequence ID" value="XM_001018147.1"/>
</dbReference>
<feature type="domain" description="RSE1/DDB1/CPSF1 C-terminal" evidence="1">
    <location>
        <begin position="1333"/>
        <end position="1513"/>
    </location>
</feature>
<evidence type="ECO:0000259" key="1">
    <source>
        <dbReference type="Pfam" id="PF03178"/>
    </source>
</evidence>
<dbReference type="Gene3D" id="2.130.10.10">
    <property type="entry name" value="YVTN repeat-like/Quinoprotein amine dehydrogenase"/>
    <property type="match status" value="2"/>
</dbReference>
<dbReference type="GO" id="GO:0005634">
    <property type="term" value="C:nucleus"/>
    <property type="evidence" value="ECO:0007669"/>
    <property type="project" value="InterPro"/>
</dbReference>
<gene>
    <name evidence="2" type="ORF">TTHERM_00279910</name>
</gene>
<dbReference type="eggNOG" id="ENOG502R2EM">
    <property type="taxonomic scope" value="Eukaryota"/>
</dbReference>
<keyword evidence="3" id="KW-1185">Reference proteome</keyword>
<dbReference type="KEGG" id="tet:TTHERM_00279910"/>
<dbReference type="EMBL" id="GG662656">
    <property type="protein sequence ID" value="EAR97902.1"/>
    <property type="molecule type" value="Genomic_DNA"/>
</dbReference>
<evidence type="ECO:0000313" key="3">
    <source>
        <dbReference type="Proteomes" id="UP000009168"/>
    </source>
</evidence>
<organism evidence="2 3">
    <name type="scientific">Tetrahymena thermophila (strain SB210)</name>
    <dbReference type="NCBI Taxonomy" id="312017"/>
    <lineage>
        <taxon>Eukaryota</taxon>
        <taxon>Sar</taxon>
        <taxon>Alveolata</taxon>
        <taxon>Ciliophora</taxon>
        <taxon>Intramacronucleata</taxon>
        <taxon>Oligohymenophorea</taxon>
        <taxon>Hymenostomatida</taxon>
        <taxon>Tetrahymenina</taxon>
        <taxon>Tetrahymenidae</taxon>
        <taxon>Tetrahymena</taxon>
    </lineage>
</organism>
<proteinExistence type="predicted"/>
<evidence type="ECO:0000313" key="2">
    <source>
        <dbReference type="EMBL" id="EAR97902.1"/>
    </source>
</evidence>
<name>I7MEW0_TETTS</name>
<sequence length="1563" mass="183704">MTEFLDQKQAKQEGKKNLIYSYLNITNNFVVKGSAFVELHLNSGFEEDKFPKIPNNQYHQFKITQKESEKYFSLLTYLILWSDDAIQIYQIFGSSQSEGKLIDTSLQLYQQINGRINSIKPFRRENNVYLVVFLEKKKMITLLYDRQLNCLQTITQHCFRSQLVNEMNATCLEKELDDDSVKHHNFYGKTDMNMHEQNVNELVCVLISRRILALCFNNNSYDLYFKSITSQLQQNNFIQAQQIYQSIPQPHQPSVHPEMKQNKIIFAPQIFYLDLQKKYDLNHIIDYAVVTLKQIKNNPDQTLQFQQQQMMSNQYMSNQNFGIQHKPIQTSIYQKIPYIFIINKKIHYSKEEQSNLLSNMANSNLEAPIYECIKIIQTELIVIQADLQKYAQSQLQQAQQSTQSKAEHPNEMFNLQDNQLPPQNTMQPAFNDKFDHFKHPQFERLPSNTYHIQALQNNLILIMSNYYLYLGTPTTYQYEFTCLAFHHQKYQIDQQINLKDFQGATIKNELNIDQDEGLENVTFQQLDENRVLMRALKKIFMLEIQLNQFGQVANLQISFVRNFSMHGQCFSAKTCLDSGRNDYDLMFINSRFSYNPTNSCLFLLSTTDDQVEKKLKQDDQARNMSIQPQPNLQKYKLIICENFDNWSTIKDVSFCDKERPQFSNYYFMTGDMNGRNTIYKCERMIRPKRMDNIDAQFKTEDYTERIFEIDNTYYIMSCKSGKTIIYEKQGTQIMVSSLGSLFMTNISTIGITKGQLIEEDQQRPIFIQMGSSQIRVIDIHNQSYQDIQDDVLSLSSQLGIGSYGYDLNQNSSQSQQKSNRTLVKLVYLCNTIFIMDSEQNLHTFSYLQGQWEKVDYLGSLVKDRYIINIQKITPYFTNNSQSCPDFLFVGFPNEFIIFSAQYNRDNGLVRFHKRYEAHYVKEGLVFIQNGLVHMKKEVLKDHLVRSITDPSIKLSYDLRETQNTYVSEYSIEQLQKTLILVIKLNTGDIYIYKGILKTNMEQIFPYDFQRIPLRSMQYINRKQAFNFPANFEDMKSNSSITEKQLYSFHKNQKTIFKNSSIDCVVISDIGRPGACITIFQNNTQEVFFHLMLLQSTPSVFSSLAAFTLTDNENQPLANGFLIPIDGKIIFFYFFKNLRYNSQFIYETPQALQQYNPQFMDIVRAKSENMKQDDMSPESFKKFLIIVNQNGNRQEIRLIDEETHNSTIIKTLPENEKIYKFKTFEGTNKKNNVRYKIQIVGYLTLNIPKENEEIIETRFYCHYFQYDQMLEMANPCKYHDFIFDFCFLNFPSTVDLNSSEHFKVVLMERDKVMTLTFVKNQITQGKDDGPYHQRLMISSIWNNKQYFLVGDIQKGVQFYEMDEIQSKPRLIAEENININVRQCVLFSIQNKNALRALITDESRNVYAYSFIQQQQELPTDKRKISMELVASFHVGSKINKITTDYKVNDTSMQESVSHLLLLKQDGNLSDIQLIYEPGDNTNLFDMQNTIFEELPYIGGLDPREFRETKQLNHSYKLKHAHSFFETSVVDIYFNLTRPLQEKIASKLNRSREDFIKMIIETILS</sequence>
<reference evidence="3" key="1">
    <citation type="journal article" date="2006" name="PLoS Biol.">
        <title>Macronuclear genome sequence of the ciliate Tetrahymena thermophila, a model eukaryote.</title>
        <authorList>
            <person name="Eisen J.A."/>
            <person name="Coyne R.S."/>
            <person name="Wu M."/>
            <person name="Wu D."/>
            <person name="Thiagarajan M."/>
            <person name="Wortman J.R."/>
            <person name="Badger J.H."/>
            <person name="Ren Q."/>
            <person name="Amedeo P."/>
            <person name="Jones K.M."/>
            <person name="Tallon L.J."/>
            <person name="Delcher A.L."/>
            <person name="Salzberg S.L."/>
            <person name="Silva J.C."/>
            <person name="Haas B.J."/>
            <person name="Majoros W.H."/>
            <person name="Farzad M."/>
            <person name="Carlton J.M."/>
            <person name="Smith R.K. Jr."/>
            <person name="Garg J."/>
            <person name="Pearlman R.E."/>
            <person name="Karrer K.M."/>
            <person name="Sun L."/>
            <person name="Manning G."/>
            <person name="Elde N.C."/>
            <person name="Turkewitz A.P."/>
            <person name="Asai D.J."/>
            <person name="Wilkes D.E."/>
            <person name="Wang Y."/>
            <person name="Cai H."/>
            <person name="Collins K."/>
            <person name="Stewart B.A."/>
            <person name="Lee S.R."/>
            <person name="Wilamowska K."/>
            <person name="Weinberg Z."/>
            <person name="Ruzzo W.L."/>
            <person name="Wloga D."/>
            <person name="Gaertig J."/>
            <person name="Frankel J."/>
            <person name="Tsao C.-C."/>
            <person name="Gorovsky M.A."/>
            <person name="Keeling P.J."/>
            <person name="Waller R.F."/>
            <person name="Patron N.J."/>
            <person name="Cherry J.M."/>
            <person name="Stover N.A."/>
            <person name="Krieger C.J."/>
            <person name="del Toro C."/>
            <person name="Ryder H.F."/>
            <person name="Williamson S.C."/>
            <person name="Barbeau R.A."/>
            <person name="Hamilton E.P."/>
            <person name="Orias E."/>
        </authorList>
    </citation>
    <scope>NUCLEOTIDE SEQUENCE [LARGE SCALE GENOMIC DNA]</scope>
    <source>
        <strain evidence="3">SB210</strain>
    </source>
</reference>
<dbReference type="InterPro" id="IPR015943">
    <property type="entry name" value="WD40/YVTN_repeat-like_dom_sf"/>
</dbReference>
<dbReference type="GeneID" id="7843265"/>
<dbReference type="HOGENOM" id="CLU_245846_0_0_1"/>
<dbReference type="InParanoid" id="I7MEW0"/>
<dbReference type="InterPro" id="IPR004871">
    <property type="entry name" value="RSE1/DDB1/CPSF1_C"/>
</dbReference>